<evidence type="ECO:0000313" key="2">
    <source>
        <dbReference type="Proteomes" id="UP000056502"/>
    </source>
</evidence>
<dbReference type="PATRIC" id="fig|1279460.3.peg.2982"/>
<proteinExistence type="predicted"/>
<dbReference type="AlphaFoldDB" id="A0A0M5L8D9"/>
<accession>A0A0M5L8D9</accession>
<reference evidence="1 2" key="1">
    <citation type="journal article" date="2015" name="Genome Announc.">
        <title>Whole-Genome Sequence of Leptospira interrogans Serovar Hardjo Subtype Hardjoprajitno Strain Norma, Isolated from Cattle in a Leptospirosis Outbreak in Brazil.</title>
        <authorList>
            <person name="Cosate M.R."/>
            <person name="Soares S.C."/>
            <person name="Mendes T.A."/>
            <person name="Raittz R.T."/>
            <person name="Moreira E.C."/>
            <person name="Leite R."/>
            <person name="Fernandes G.R."/>
            <person name="Haddad J.P."/>
            <person name="Ortega J.M."/>
        </authorList>
    </citation>
    <scope>NUCLEOTIDE SEQUENCE [LARGE SCALE GENOMIC DNA]</scope>
    <source>
        <strain evidence="1 2">Norma</strain>
    </source>
</reference>
<name>A0A0M5L8D9_LEPIR</name>
<evidence type="ECO:0000313" key="1">
    <source>
        <dbReference type="EMBL" id="ALE40116.1"/>
    </source>
</evidence>
<dbReference type="EMBL" id="CP012603">
    <property type="protein sequence ID" value="ALE40116.1"/>
    <property type="molecule type" value="Genomic_DNA"/>
</dbReference>
<gene>
    <name evidence="1" type="ORF">G436_2951</name>
</gene>
<protein>
    <submittedName>
        <fullName evidence="1">Uncharacterized protein</fullName>
    </submittedName>
</protein>
<dbReference type="Proteomes" id="UP000056502">
    <property type="component" value="Chromosome I"/>
</dbReference>
<sequence length="43" mass="5196">MYFLEIINRNVSSKSKYLGLKIEFAFENNQSLDHKMDSLNFYF</sequence>
<organism evidence="1">
    <name type="scientific">Leptospira interrogans serovar Hardjo str. Norma</name>
    <dbReference type="NCBI Taxonomy" id="1279460"/>
    <lineage>
        <taxon>Bacteria</taxon>
        <taxon>Pseudomonadati</taxon>
        <taxon>Spirochaetota</taxon>
        <taxon>Spirochaetia</taxon>
        <taxon>Leptospirales</taxon>
        <taxon>Leptospiraceae</taxon>
        <taxon>Leptospira</taxon>
    </lineage>
</organism>